<keyword evidence="2" id="KW-1185">Reference proteome</keyword>
<protein>
    <recommendedName>
        <fullName evidence="3">YceI family protein</fullName>
    </recommendedName>
</protein>
<proteinExistence type="predicted"/>
<evidence type="ECO:0000313" key="1">
    <source>
        <dbReference type="EMBL" id="ADR22073.1"/>
    </source>
</evidence>
<dbReference type="Proteomes" id="UP000008720">
    <property type="component" value="Chromosome"/>
</dbReference>
<organism evidence="1 2">
    <name type="scientific">Marivirga tractuosa (strain ATCC 23168 / DSM 4126 / NBRC 15989 / NCIMB 1408 / VKM B-1430 / H-43)</name>
    <name type="common">Microscilla tractuosa</name>
    <name type="synonym">Flexibacter tractuosus</name>
    <dbReference type="NCBI Taxonomy" id="643867"/>
    <lineage>
        <taxon>Bacteria</taxon>
        <taxon>Pseudomonadati</taxon>
        <taxon>Bacteroidota</taxon>
        <taxon>Cytophagia</taxon>
        <taxon>Cytophagales</taxon>
        <taxon>Marivirgaceae</taxon>
        <taxon>Marivirga</taxon>
    </lineage>
</organism>
<accession>E4TUF5</accession>
<sequence>MGNDSFTRNILYTLAITSMIFFSVNMAKAQDLYHTTNGRVLLIVPVGDSVINLHSQKLFAELDYKEAYFKMTLPANSLYSGVDSLDAVISSMEDAKIILAGQLNITKSGEDKIDTGKHPPKTFEFRATLNYKTSDLPISGTGSLEHIEGGSHLKCVLGLTFEVSAEFLQNRLSESKNIKVHIHQLVLDQTL</sequence>
<evidence type="ECO:0008006" key="3">
    <source>
        <dbReference type="Google" id="ProtNLM"/>
    </source>
</evidence>
<reference evidence="1 2" key="1">
    <citation type="journal article" date="2011" name="Stand. Genomic Sci.">
        <title>Complete genome sequence of Marivirga tractuosa type strain (H-43).</title>
        <authorList>
            <person name="Pagani I."/>
            <person name="Chertkov O."/>
            <person name="Lapidus A."/>
            <person name="Lucas S."/>
            <person name="Del Rio T.G."/>
            <person name="Tice H."/>
            <person name="Copeland A."/>
            <person name="Cheng J.F."/>
            <person name="Nolan M."/>
            <person name="Saunders E."/>
            <person name="Pitluck S."/>
            <person name="Held B."/>
            <person name="Goodwin L."/>
            <person name="Liolios K."/>
            <person name="Ovchinikova G."/>
            <person name="Ivanova N."/>
            <person name="Mavromatis K."/>
            <person name="Pati A."/>
            <person name="Chen A."/>
            <person name="Palaniappan K."/>
            <person name="Land M."/>
            <person name="Hauser L."/>
            <person name="Jeffries C.D."/>
            <person name="Detter J.C."/>
            <person name="Han C."/>
            <person name="Tapia R."/>
            <person name="Ngatchou-Djao O.D."/>
            <person name="Rohde M."/>
            <person name="Goker M."/>
            <person name="Spring S."/>
            <person name="Sikorski J."/>
            <person name="Woyke T."/>
            <person name="Bristow J."/>
            <person name="Eisen J.A."/>
            <person name="Markowitz V."/>
            <person name="Hugenholtz P."/>
            <person name="Klenk H.P."/>
            <person name="Kyrpides N.C."/>
        </authorList>
    </citation>
    <scope>NUCLEOTIDE SEQUENCE [LARGE SCALE GENOMIC DNA]</scope>
    <source>
        <strain evidence="2">ATCC 23168 / DSM 4126 / NBRC 15989 / NCIMB 1408 / VKM B-1430 / H-43</strain>
    </source>
</reference>
<dbReference type="HOGENOM" id="CLU_1419966_0_0_10"/>
<evidence type="ECO:0000313" key="2">
    <source>
        <dbReference type="Proteomes" id="UP000008720"/>
    </source>
</evidence>
<dbReference type="AlphaFoldDB" id="E4TUF5"/>
<name>E4TUF5_MARTH</name>
<dbReference type="EMBL" id="CP002349">
    <property type="protein sequence ID" value="ADR22073.1"/>
    <property type="molecule type" value="Genomic_DNA"/>
</dbReference>
<dbReference type="eggNOG" id="ENOG5030NF1">
    <property type="taxonomic scope" value="Bacteria"/>
</dbReference>
<gene>
    <name evidence="1" type="ordered locus">Ftrac_2089</name>
</gene>
<dbReference type="STRING" id="643867.Ftrac_2089"/>
<dbReference type="KEGG" id="mtt:Ftrac_2089"/>